<proteinExistence type="predicted"/>
<dbReference type="PANTHER" id="PTHR20835">
    <property type="entry name" value="E3 UBIQUITIN-PROTEIN LIGASE PPP1R11-RELATED"/>
    <property type="match status" value="1"/>
</dbReference>
<accession>A0AAV2T8X5</accession>
<feature type="region of interest" description="Disordered" evidence="3">
    <location>
        <begin position="1"/>
        <end position="53"/>
    </location>
</feature>
<dbReference type="GO" id="GO:0008157">
    <property type="term" value="F:protein phosphatase 1 binding"/>
    <property type="evidence" value="ECO:0007669"/>
    <property type="project" value="TreeGrafter"/>
</dbReference>
<organism evidence="4 5">
    <name type="scientific">Calicophoron daubneyi</name>
    <name type="common">Rumen fluke</name>
    <name type="synonym">Paramphistomum daubneyi</name>
    <dbReference type="NCBI Taxonomy" id="300641"/>
    <lineage>
        <taxon>Eukaryota</taxon>
        <taxon>Metazoa</taxon>
        <taxon>Spiralia</taxon>
        <taxon>Lophotrochozoa</taxon>
        <taxon>Platyhelminthes</taxon>
        <taxon>Trematoda</taxon>
        <taxon>Digenea</taxon>
        <taxon>Plagiorchiida</taxon>
        <taxon>Pronocephalata</taxon>
        <taxon>Paramphistomoidea</taxon>
        <taxon>Paramphistomidae</taxon>
        <taxon>Calicophoron</taxon>
    </lineage>
</organism>
<name>A0AAV2T8X5_CALDB</name>
<comment type="caution">
    <text evidence="4">The sequence shown here is derived from an EMBL/GenBank/DDBJ whole genome shotgun (WGS) entry which is preliminary data.</text>
</comment>
<evidence type="ECO:0000256" key="3">
    <source>
        <dbReference type="SAM" id="MobiDB-lite"/>
    </source>
</evidence>
<evidence type="ECO:0000313" key="4">
    <source>
        <dbReference type="EMBL" id="CAL5131758.1"/>
    </source>
</evidence>
<dbReference type="EMBL" id="CAXLJL010000102">
    <property type="protein sequence ID" value="CAL5131758.1"/>
    <property type="molecule type" value="Genomic_DNA"/>
</dbReference>
<feature type="compositionally biased region" description="Basic and acidic residues" evidence="3">
    <location>
        <begin position="126"/>
        <end position="140"/>
    </location>
</feature>
<feature type="compositionally biased region" description="Basic and acidic residues" evidence="3">
    <location>
        <begin position="1"/>
        <end position="11"/>
    </location>
</feature>
<dbReference type="GO" id="GO:0005634">
    <property type="term" value="C:nucleus"/>
    <property type="evidence" value="ECO:0007669"/>
    <property type="project" value="TreeGrafter"/>
</dbReference>
<feature type="region of interest" description="Disordered" evidence="3">
    <location>
        <begin position="72"/>
        <end position="140"/>
    </location>
</feature>
<sequence>MELRSPARTEENSLTATANEVNPPLLLRAPADSSSSHPPSTGHGIRWSEGTVDNEFMGKKKSKCCCVYHRPKRWDESSSSSSSSSDSSGGEGGETSKSKADNRCVHCTEHCRGHTKHSYERKKKQRPAEPPRPDEPPCDT</sequence>
<gene>
    <name evidence="4" type="ORF">CDAUBV1_LOCUS4306</name>
</gene>
<dbReference type="Proteomes" id="UP001497525">
    <property type="component" value="Unassembled WGS sequence"/>
</dbReference>
<evidence type="ECO:0000313" key="5">
    <source>
        <dbReference type="Proteomes" id="UP001497525"/>
    </source>
</evidence>
<dbReference type="InterPro" id="IPR011107">
    <property type="entry name" value="PPI_Ypi1"/>
</dbReference>
<evidence type="ECO:0000256" key="2">
    <source>
        <dbReference type="ARBA" id="ARBA00031039"/>
    </source>
</evidence>
<feature type="compositionally biased region" description="Low complexity" evidence="3">
    <location>
        <begin position="77"/>
        <end position="88"/>
    </location>
</feature>
<reference evidence="4" key="1">
    <citation type="submission" date="2024-06" db="EMBL/GenBank/DDBJ databases">
        <authorList>
            <person name="Liu X."/>
            <person name="Lenzi L."/>
            <person name="Haldenby T S."/>
            <person name="Uol C."/>
        </authorList>
    </citation>
    <scope>NUCLEOTIDE SEQUENCE</scope>
</reference>
<dbReference type="Pfam" id="PF07491">
    <property type="entry name" value="PPI_Ypi1"/>
    <property type="match status" value="1"/>
</dbReference>
<evidence type="ECO:0000256" key="1">
    <source>
        <dbReference type="ARBA" id="ARBA00021994"/>
    </source>
</evidence>
<feature type="compositionally biased region" description="Basic residues" evidence="3">
    <location>
        <begin position="113"/>
        <end position="125"/>
    </location>
</feature>
<protein>
    <recommendedName>
        <fullName evidence="1">E3 ubiquitin-protein ligase PPP1R11</fullName>
    </recommendedName>
    <alternativeName>
        <fullName evidence="2">Protein phosphatase 1 regulatory subunit 11</fullName>
    </alternativeName>
</protein>
<dbReference type="GO" id="GO:0004865">
    <property type="term" value="F:protein serine/threonine phosphatase inhibitor activity"/>
    <property type="evidence" value="ECO:0007669"/>
    <property type="project" value="InterPro"/>
</dbReference>
<feature type="compositionally biased region" description="Low complexity" evidence="3">
    <location>
        <begin position="33"/>
        <end position="44"/>
    </location>
</feature>
<dbReference type="AlphaFoldDB" id="A0AAV2T8X5"/>
<dbReference type="PANTHER" id="PTHR20835:SF0">
    <property type="entry name" value="E3 UBIQUITIN-PROTEIN LIGASE PPP1R11"/>
    <property type="match status" value="1"/>
</dbReference>
<feature type="compositionally biased region" description="Basic and acidic residues" evidence="3">
    <location>
        <begin position="94"/>
        <end position="112"/>
    </location>
</feature>